<keyword evidence="3" id="KW-0804">Transcription</keyword>
<dbReference type="CDD" id="cd20394">
    <property type="entry name" value="Tudor_SGF29_rpt2"/>
    <property type="match status" value="1"/>
</dbReference>
<evidence type="ECO:0000256" key="4">
    <source>
        <dbReference type="ARBA" id="ARBA00023242"/>
    </source>
</evidence>
<evidence type="ECO:0000256" key="3">
    <source>
        <dbReference type="ARBA" id="ARBA00023163"/>
    </source>
</evidence>
<evidence type="ECO:0000313" key="6">
    <source>
        <dbReference type="EMBL" id="KAA0197248.1"/>
    </source>
</evidence>
<evidence type="ECO:0000256" key="1">
    <source>
        <dbReference type="ARBA" id="ARBA00004123"/>
    </source>
</evidence>
<sequence>MNINQMQLTEHTKELLALCKAAVAEIDGGRSTLTSLDTLRRKHKSGKGLNAYFSPTNSPQRIVSKYHLKNAYNLAIDQGERQKAALQRALDKIADIRQMEHDIRTSIGPKSFRRGVLMSVLQESAKTIPLWAGKPGEKPPPLCGAIPASLSTVVQPGDHVAALVPEPDVAATAACNLSEGCILAEVVLYDADKRTYQVEDVDAEEGKVRYTLARSKVIPLPKWKANPVTHPEAIFPKGTAVFALYPQTTCFYKAIVDEIPVHIHDEYSLYFEDSSYPEGYAPAIRIPQRYVVECRENTGTNARRRSLK</sequence>
<dbReference type="PANTHER" id="PTHR21539:SF0">
    <property type="entry name" value="SAGA-ASSOCIATED FACTOR 29"/>
    <property type="match status" value="1"/>
</dbReference>
<dbReference type="InterPro" id="IPR010750">
    <property type="entry name" value="SGF29_tudor-like_dom"/>
</dbReference>
<dbReference type="OrthoDB" id="10265994at2759"/>
<evidence type="ECO:0000313" key="7">
    <source>
        <dbReference type="Proteomes" id="UP000728185"/>
    </source>
</evidence>
<dbReference type="CDD" id="cd20393">
    <property type="entry name" value="Tudor_SGF29_rpt1"/>
    <property type="match status" value="1"/>
</dbReference>
<comment type="caution">
    <text evidence="6">The sequence shown here is derived from an EMBL/GenBank/DDBJ whole genome shotgun (WGS) entry which is preliminary data.</text>
</comment>
<protein>
    <submittedName>
        <fullName evidence="6">SAGA-associated factor</fullName>
    </submittedName>
</protein>
<proteinExistence type="predicted"/>
<dbReference type="GO" id="GO:0000124">
    <property type="term" value="C:SAGA complex"/>
    <property type="evidence" value="ECO:0007669"/>
    <property type="project" value="InterPro"/>
</dbReference>
<organism evidence="6 7">
    <name type="scientific">Fasciolopsis buskii</name>
    <dbReference type="NCBI Taxonomy" id="27845"/>
    <lineage>
        <taxon>Eukaryota</taxon>
        <taxon>Metazoa</taxon>
        <taxon>Spiralia</taxon>
        <taxon>Lophotrochozoa</taxon>
        <taxon>Platyhelminthes</taxon>
        <taxon>Trematoda</taxon>
        <taxon>Digenea</taxon>
        <taxon>Plagiorchiida</taxon>
        <taxon>Echinostomata</taxon>
        <taxon>Echinostomatoidea</taxon>
        <taxon>Fasciolidae</taxon>
        <taxon>Fasciolopsis</taxon>
    </lineage>
</organism>
<dbReference type="EMBL" id="LUCM01002508">
    <property type="protein sequence ID" value="KAA0197248.1"/>
    <property type="molecule type" value="Genomic_DNA"/>
</dbReference>
<reference evidence="6" key="1">
    <citation type="submission" date="2019-05" db="EMBL/GenBank/DDBJ databases">
        <title>Annotation for the trematode Fasciolopsis buski.</title>
        <authorList>
            <person name="Choi Y.-J."/>
        </authorList>
    </citation>
    <scope>NUCLEOTIDE SEQUENCE</scope>
    <source>
        <strain evidence="6">HT</strain>
        <tissue evidence="6">Whole worm</tissue>
    </source>
</reference>
<dbReference type="AlphaFoldDB" id="A0A8E0RYV9"/>
<keyword evidence="7" id="KW-1185">Reference proteome</keyword>
<keyword evidence="4" id="KW-0539">Nucleus</keyword>
<dbReference type="InterPro" id="IPR047288">
    <property type="entry name" value="Tudor_SGF29_rpt1"/>
</dbReference>
<dbReference type="InterPro" id="IPR037802">
    <property type="entry name" value="SGF29"/>
</dbReference>
<dbReference type="PANTHER" id="PTHR21539">
    <property type="entry name" value="SAGA-ASSOCIATED FACTOR 29"/>
    <property type="match status" value="1"/>
</dbReference>
<dbReference type="GO" id="GO:0005634">
    <property type="term" value="C:nucleus"/>
    <property type="evidence" value="ECO:0007669"/>
    <property type="project" value="UniProtKB-SubCell"/>
</dbReference>
<keyword evidence="2" id="KW-0805">Transcription regulation</keyword>
<dbReference type="Pfam" id="PF07039">
    <property type="entry name" value="SGF29_Tudor"/>
    <property type="match status" value="1"/>
</dbReference>
<dbReference type="InterPro" id="IPR047287">
    <property type="entry name" value="Tudor_SGF29_rpt2"/>
</dbReference>
<feature type="domain" description="SGF29 C-terminal" evidence="5">
    <location>
        <begin position="150"/>
        <end position="300"/>
    </location>
</feature>
<dbReference type="Proteomes" id="UP000728185">
    <property type="component" value="Unassembled WGS sequence"/>
</dbReference>
<comment type="subcellular location">
    <subcellularLocation>
        <location evidence="1">Nucleus</location>
    </subcellularLocation>
</comment>
<dbReference type="PROSITE" id="PS51518">
    <property type="entry name" value="SGF29_C"/>
    <property type="match status" value="1"/>
</dbReference>
<gene>
    <name evidence="6" type="ORF">FBUS_06114</name>
</gene>
<evidence type="ECO:0000259" key="5">
    <source>
        <dbReference type="PROSITE" id="PS51518"/>
    </source>
</evidence>
<evidence type="ECO:0000256" key="2">
    <source>
        <dbReference type="ARBA" id="ARBA00023015"/>
    </source>
</evidence>
<accession>A0A8E0RYV9</accession>
<dbReference type="Gene3D" id="2.30.30.140">
    <property type="match status" value="2"/>
</dbReference>
<name>A0A8E0RYV9_9TREM</name>